<comment type="caution">
    <text evidence="4">The sequence shown here is derived from an EMBL/GenBank/DDBJ whole genome shotgun (WGS) entry which is preliminary data.</text>
</comment>
<dbReference type="InterPro" id="IPR001647">
    <property type="entry name" value="HTH_TetR"/>
</dbReference>
<accession>A0ABW4FLI1</accession>
<evidence type="ECO:0000259" key="3">
    <source>
        <dbReference type="PROSITE" id="PS50977"/>
    </source>
</evidence>
<evidence type="ECO:0000256" key="2">
    <source>
        <dbReference type="PROSITE-ProRule" id="PRU00335"/>
    </source>
</evidence>
<dbReference type="SUPFAM" id="SSF46689">
    <property type="entry name" value="Homeodomain-like"/>
    <property type="match status" value="1"/>
</dbReference>
<reference evidence="5" key="1">
    <citation type="journal article" date="2019" name="Int. J. Syst. Evol. Microbiol.">
        <title>The Global Catalogue of Microorganisms (GCM) 10K type strain sequencing project: providing services to taxonomists for standard genome sequencing and annotation.</title>
        <authorList>
            <consortium name="The Broad Institute Genomics Platform"/>
            <consortium name="The Broad Institute Genome Sequencing Center for Infectious Disease"/>
            <person name="Wu L."/>
            <person name="Ma J."/>
        </authorList>
    </citation>
    <scope>NUCLEOTIDE SEQUENCE [LARGE SCALE GENOMIC DNA]</scope>
    <source>
        <strain evidence="5">JCM 12165</strain>
    </source>
</reference>
<evidence type="ECO:0000313" key="5">
    <source>
        <dbReference type="Proteomes" id="UP001597145"/>
    </source>
</evidence>
<proteinExistence type="predicted"/>
<evidence type="ECO:0000313" key="4">
    <source>
        <dbReference type="EMBL" id="MFD1530471.1"/>
    </source>
</evidence>
<keyword evidence="5" id="KW-1185">Reference proteome</keyword>
<dbReference type="PROSITE" id="PS50977">
    <property type="entry name" value="HTH_TETR_2"/>
    <property type="match status" value="1"/>
</dbReference>
<sequence>MGADGVGAGAEPERDRLLRLTVDYVLEHGVADMTLRGLGRAIGTNNRMLLYYFGSKEQLIGQALNVASQRFPAFTAAMTALDDSGTPLVERLLAAWRGIAAPENLPFLRLFFEIFGQAAHNPGRFDDFLARVGHDWTNQVTGALRAEGVPDPAAGALAREVVALWRGLQFDLLSTGDAAAVAASYAATAQAFARRCAAASENGVAQPAS</sequence>
<dbReference type="SUPFAM" id="SSF48498">
    <property type="entry name" value="Tetracyclin repressor-like, C-terminal domain"/>
    <property type="match status" value="1"/>
</dbReference>
<dbReference type="Gene3D" id="1.10.357.10">
    <property type="entry name" value="Tetracycline Repressor, domain 2"/>
    <property type="match status" value="1"/>
</dbReference>
<dbReference type="InterPro" id="IPR009057">
    <property type="entry name" value="Homeodomain-like_sf"/>
</dbReference>
<dbReference type="Proteomes" id="UP001597145">
    <property type="component" value="Unassembled WGS sequence"/>
</dbReference>
<name>A0ABW4FLI1_9PSEU</name>
<feature type="DNA-binding region" description="H-T-H motif" evidence="2">
    <location>
        <begin position="34"/>
        <end position="53"/>
    </location>
</feature>
<gene>
    <name evidence="4" type="ORF">ACFSCY_13560</name>
</gene>
<dbReference type="InterPro" id="IPR036271">
    <property type="entry name" value="Tet_transcr_reg_TetR-rel_C_sf"/>
</dbReference>
<evidence type="ECO:0000256" key="1">
    <source>
        <dbReference type="ARBA" id="ARBA00023125"/>
    </source>
</evidence>
<protein>
    <submittedName>
        <fullName evidence="4">TetR/AcrR family transcriptional regulator</fullName>
    </submittedName>
</protein>
<organism evidence="4 5">
    <name type="scientific">Pseudonocardia aurantiaca</name>
    <dbReference type="NCBI Taxonomy" id="75290"/>
    <lineage>
        <taxon>Bacteria</taxon>
        <taxon>Bacillati</taxon>
        <taxon>Actinomycetota</taxon>
        <taxon>Actinomycetes</taxon>
        <taxon>Pseudonocardiales</taxon>
        <taxon>Pseudonocardiaceae</taxon>
        <taxon>Pseudonocardia</taxon>
    </lineage>
</organism>
<dbReference type="EMBL" id="JBHUCP010000008">
    <property type="protein sequence ID" value="MFD1530471.1"/>
    <property type="molecule type" value="Genomic_DNA"/>
</dbReference>
<feature type="domain" description="HTH tetR-type" evidence="3">
    <location>
        <begin position="11"/>
        <end position="71"/>
    </location>
</feature>
<keyword evidence="1 2" id="KW-0238">DNA-binding</keyword>
<dbReference type="Pfam" id="PF00440">
    <property type="entry name" value="TetR_N"/>
    <property type="match status" value="1"/>
</dbReference>
<dbReference type="RefSeq" id="WP_343987736.1">
    <property type="nucleotide sequence ID" value="NZ_BAAAJG010000029.1"/>
</dbReference>